<proteinExistence type="predicted"/>
<evidence type="ECO:0000259" key="2">
    <source>
        <dbReference type="Pfam" id="PF01757"/>
    </source>
</evidence>
<feature type="transmembrane region" description="Helical" evidence="1">
    <location>
        <begin position="43"/>
        <end position="63"/>
    </location>
</feature>
<dbReference type="PANTHER" id="PTHR23028:SF131">
    <property type="entry name" value="BLR2367 PROTEIN"/>
    <property type="match status" value="1"/>
</dbReference>
<keyword evidence="3" id="KW-0808">Transferase</keyword>
<feature type="transmembrane region" description="Helical" evidence="1">
    <location>
        <begin position="109"/>
        <end position="131"/>
    </location>
</feature>
<keyword evidence="3" id="KW-0012">Acyltransferase</keyword>
<dbReference type="GO" id="GO:0000271">
    <property type="term" value="P:polysaccharide biosynthetic process"/>
    <property type="evidence" value="ECO:0007669"/>
    <property type="project" value="TreeGrafter"/>
</dbReference>
<feature type="transmembrane region" description="Helical" evidence="1">
    <location>
        <begin position="283"/>
        <end position="304"/>
    </location>
</feature>
<feature type="transmembrane region" description="Helical" evidence="1">
    <location>
        <begin position="243"/>
        <end position="271"/>
    </location>
</feature>
<dbReference type="eggNOG" id="COG1835">
    <property type="taxonomic scope" value="Bacteria"/>
</dbReference>
<keyword evidence="1" id="KW-0812">Transmembrane</keyword>
<dbReference type="Proteomes" id="UP000004030">
    <property type="component" value="Unassembled WGS sequence"/>
</dbReference>
<dbReference type="AlphaFoldDB" id="G6E998"/>
<feature type="transmembrane region" description="Helical" evidence="1">
    <location>
        <begin position="355"/>
        <end position="374"/>
    </location>
</feature>
<protein>
    <submittedName>
        <fullName evidence="3">Acyltransferase protein</fullName>
    </submittedName>
</protein>
<feature type="domain" description="Acyltransferase 3" evidence="2">
    <location>
        <begin position="35"/>
        <end position="370"/>
    </location>
</feature>
<accession>G6E998</accession>
<sequence>MERPAPIGKFLFSRGSRRRTGGHRAGQEQRLNRIECLDGLRGLAALWVLIGHCLILTGFSLPILGKPDLGVDLFILLSGFLMTFQFQLRKDREDWARPATWAAFWTRRFFRVSPLYFVLLAAALLAGKAIYADRVLIDGFLGQSLQEPERYTDASFSNVLLHVTYLFGLLPEYAFRTPLPDWSLGLEMQFYAVFPFAVLLAGRLGWIRTALCVSLLAVAVAVLTDALGAAYPMPSFLPLKMHLFAAGMLIAAALERNAAACLVIAAALAAIPLGGKTDPLHLAVREGILLGFFALVHWRSVPWIDRLSRLLGAPPFHWLGELSFGVYLIHLLVLHRVAAWTIGQWAQDIPAAARFALTFAITAPIAYALAYVAYRLVERPGQSLGRAIIARFGRRKLARQTRAEEYAAP</sequence>
<keyword evidence="1" id="KW-0472">Membrane</keyword>
<dbReference type="InterPro" id="IPR002656">
    <property type="entry name" value="Acyl_transf_3_dom"/>
</dbReference>
<name>G6E998_9SPHN</name>
<feature type="transmembrane region" description="Helical" evidence="1">
    <location>
        <begin position="188"/>
        <end position="206"/>
    </location>
</feature>
<organism evidence="3 4">
    <name type="scientific">Novosphingobium pentaromativorans US6-1</name>
    <dbReference type="NCBI Taxonomy" id="1088721"/>
    <lineage>
        <taxon>Bacteria</taxon>
        <taxon>Pseudomonadati</taxon>
        <taxon>Pseudomonadota</taxon>
        <taxon>Alphaproteobacteria</taxon>
        <taxon>Sphingomonadales</taxon>
        <taxon>Sphingomonadaceae</taxon>
        <taxon>Novosphingobium</taxon>
    </lineage>
</organism>
<evidence type="ECO:0000313" key="4">
    <source>
        <dbReference type="Proteomes" id="UP000004030"/>
    </source>
</evidence>
<evidence type="ECO:0000256" key="1">
    <source>
        <dbReference type="SAM" id="Phobius"/>
    </source>
</evidence>
<dbReference type="Pfam" id="PF01757">
    <property type="entry name" value="Acyl_transf_3"/>
    <property type="match status" value="1"/>
</dbReference>
<feature type="transmembrane region" description="Helical" evidence="1">
    <location>
        <begin position="213"/>
        <end position="231"/>
    </location>
</feature>
<comment type="caution">
    <text evidence="3">The sequence shown here is derived from an EMBL/GenBank/DDBJ whole genome shotgun (WGS) entry which is preliminary data.</text>
</comment>
<dbReference type="GO" id="GO:0016747">
    <property type="term" value="F:acyltransferase activity, transferring groups other than amino-acyl groups"/>
    <property type="evidence" value="ECO:0007669"/>
    <property type="project" value="InterPro"/>
</dbReference>
<keyword evidence="4" id="KW-1185">Reference proteome</keyword>
<reference evidence="3 4" key="1">
    <citation type="journal article" date="2012" name="J. Bacteriol.">
        <title>Genome sequence of benzo(a)pyrene-degrading bacterium Novosphingobium pentaromativorans US6-1.</title>
        <authorList>
            <person name="Luo Y.R."/>
            <person name="Kang S.G."/>
            <person name="Kim S.J."/>
            <person name="Kim M.R."/>
            <person name="Li N."/>
            <person name="Lee J.H."/>
            <person name="Kwon K.K."/>
        </authorList>
    </citation>
    <scope>NUCLEOTIDE SEQUENCE [LARGE SCALE GENOMIC DNA]</scope>
    <source>
        <strain evidence="3 4">US6-1</strain>
    </source>
</reference>
<dbReference type="STRING" id="1088721.JI59_15530"/>
<evidence type="ECO:0000313" key="3">
    <source>
        <dbReference type="EMBL" id="EHJ62322.1"/>
    </source>
</evidence>
<gene>
    <name evidence="3" type="ORF">NSU_0919</name>
</gene>
<dbReference type="InterPro" id="IPR050879">
    <property type="entry name" value="Acyltransferase_3"/>
</dbReference>
<dbReference type="PANTHER" id="PTHR23028">
    <property type="entry name" value="ACETYLTRANSFERASE"/>
    <property type="match status" value="1"/>
</dbReference>
<keyword evidence="1" id="KW-1133">Transmembrane helix</keyword>
<dbReference type="GO" id="GO:0016020">
    <property type="term" value="C:membrane"/>
    <property type="evidence" value="ECO:0007669"/>
    <property type="project" value="TreeGrafter"/>
</dbReference>
<dbReference type="EMBL" id="AGFM01000009">
    <property type="protein sequence ID" value="EHJ62322.1"/>
    <property type="molecule type" value="Genomic_DNA"/>
</dbReference>
<dbReference type="PATRIC" id="fig|1088721.3.peg.909"/>
<feature type="transmembrane region" description="Helical" evidence="1">
    <location>
        <begin position="69"/>
        <end position="88"/>
    </location>
</feature>